<name>A0AAV6T9Z7_SOLSE</name>
<sequence length="173" mass="19827">MDVQPQTWPYLEPIQEEPEQEDESSGSDAGEGGDEDFQVQVGMETEDEDEDEDDDAPLRVLRSTRLSESFLQIQSTGQMEEPHVSDLSTSEEATTSEQPSGSERQSRSPQRRKKMPKIRKQKCVSLKRKKKKRRSSRGSSLVKPFFTEELFPPWLVELMVNIEEATTHQLVIE</sequence>
<dbReference type="Proteomes" id="UP000693946">
    <property type="component" value="Linkage Group LG1"/>
</dbReference>
<feature type="compositionally biased region" description="Polar residues" evidence="1">
    <location>
        <begin position="64"/>
        <end position="78"/>
    </location>
</feature>
<gene>
    <name evidence="2" type="ORF">JOB18_038363</name>
</gene>
<proteinExistence type="predicted"/>
<evidence type="ECO:0000313" key="3">
    <source>
        <dbReference type="Proteomes" id="UP000693946"/>
    </source>
</evidence>
<feature type="compositionally biased region" description="Basic residues" evidence="1">
    <location>
        <begin position="109"/>
        <end position="136"/>
    </location>
</feature>
<feature type="region of interest" description="Disordered" evidence="1">
    <location>
        <begin position="1"/>
        <end position="142"/>
    </location>
</feature>
<protein>
    <submittedName>
        <fullName evidence="2">Uncharacterized protein</fullName>
    </submittedName>
</protein>
<organism evidence="2 3">
    <name type="scientific">Solea senegalensis</name>
    <name type="common">Senegalese sole</name>
    <dbReference type="NCBI Taxonomy" id="28829"/>
    <lineage>
        <taxon>Eukaryota</taxon>
        <taxon>Metazoa</taxon>
        <taxon>Chordata</taxon>
        <taxon>Craniata</taxon>
        <taxon>Vertebrata</taxon>
        <taxon>Euteleostomi</taxon>
        <taxon>Actinopterygii</taxon>
        <taxon>Neopterygii</taxon>
        <taxon>Teleostei</taxon>
        <taxon>Neoteleostei</taxon>
        <taxon>Acanthomorphata</taxon>
        <taxon>Carangaria</taxon>
        <taxon>Pleuronectiformes</taxon>
        <taxon>Pleuronectoidei</taxon>
        <taxon>Soleidae</taxon>
        <taxon>Solea</taxon>
    </lineage>
</organism>
<reference evidence="2 3" key="1">
    <citation type="journal article" date="2021" name="Sci. Rep.">
        <title>Chromosome anchoring in Senegalese sole (Solea senegalensis) reveals sex-associated markers and genome rearrangements in flatfish.</title>
        <authorList>
            <person name="Guerrero-Cozar I."/>
            <person name="Gomez-Garrido J."/>
            <person name="Berbel C."/>
            <person name="Martinez-Blanch J.F."/>
            <person name="Alioto T."/>
            <person name="Claros M.G."/>
            <person name="Gagnaire P.A."/>
            <person name="Manchado M."/>
        </authorList>
    </citation>
    <scope>NUCLEOTIDE SEQUENCE [LARGE SCALE GENOMIC DNA]</scope>
    <source>
        <strain evidence="2">Sse05_10M</strain>
    </source>
</reference>
<dbReference type="EMBL" id="JAGKHQ010000001">
    <property type="protein sequence ID" value="KAG7526282.1"/>
    <property type="molecule type" value="Genomic_DNA"/>
</dbReference>
<evidence type="ECO:0000313" key="2">
    <source>
        <dbReference type="EMBL" id="KAG7526282.1"/>
    </source>
</evidence>
<feature type="compositionally biased region" description="Acidic residues" evidence="1">
    <location>
        <begin position="44"/>
        <end position="55"/>
    </location>
</feature>
<evidence type="ECO:0000256" key="1">
    <source>
        <dbReference type="SAM" id="MobiDB-lite"/>
    </source>
</evidence>
<feature type="compositionally biased region" description="Polar residues" evidence="1">
    <location>
        <begin position="86"/>
        <end position="103"/>
    </location>
</feature>
<comment type="caution">
    <text evidence="2">The sequence shown here is derived from an EMBL/GenBank/DDBJ whole genome shotgun (WGS) entry which is preliminary data.</text>
</comment>
<keyword evidence="3" id="KW-1185">Reference proteome</keyword>
<accession>A0AAV6T9Z7</accession>
<dbReference type="AlphaFoldDB" id="A0AAV6T9Z7"/>
<feature type="compositionally biased region" description="Acidic residues" evidence="1">
    <location>
        <begin position="14"/>
        <end position="37"/>
    </location>
</feature>